<dbReference type="SUPFAM" id="SSF50090">
    <property type="entry name" value="Electron transport accessory proteins"/>
    <property type="match status" value="1"/>
</dbReference>
<keyword evidence="4" id="KW-0602">Photosynthesis</keyword>
<dbReference type="GO" id="GO:0009535">
    <property type="term" value="C:chloroplast thylakoid membrane"/>
    <property type="evidence" value="ECO:0007669"/>
    <property type="project" value="UniProtKB-SubCell"/>
</dbReference>
<feature type="compositionally biased region" description="Basic and acidic residues" evidence="7">
    <location>
        <begin position="94"/>
        <end position="103"/>
    </location>
</feature>
<keyword evidence="9" id="KW-1185">Reference proteome</keyword>
<name>A0A4S8KEG5_MUSBA</name>
<evidence type="ECO:0000256" key="1">
    <source>
        <dbReference type="ARBA" id="ARBA00001993"/>
    </source>
</evidence>
<evidence type="ECO:0000256" key="7">
    <source>
        <dbReference type="SAM" id="MobiDB-lite"/>
    </source>
</evidence>
<evidence type="ECO:0000256" key="6">
    <source>
        <dbReference type="ARBA" id="ARBA00023136"/>
    </source>
</evidence>
<proteinExistence type="inferred from homology"/>
<reference evidence="8 9" key="1">
    <citation type="journal article" date="2019" name="Nat. Plants">
        <title>Genome sequencing of Musa balbisiana reveals subgenome evolution and function divergence in polyploid bananas.</title>
        <authorList>
            <person name="Yao X."/>
        </authorList>
    </citation>
    <scope>NUCLEOTIDE SEQUENCE [LARGE SCALE GENOMIC DNA]</scope>
    <source>
        <strain evidence="9">cv. DH-PKW</strain>
        <tissue evidence="8">Leaves</tissue>
    </source>
</reference>
<keyword evidence="6" id="KW-0472">Membrane</keyword>
<dbReference type="GO" id="GO:0015979">
    <property type="term" value="P:photosynthesis"/>
    <property type="evidence" value="ECO:0007669"/>
    <property type="project" value="UniProtKB-KW"/>
</dbReference>
<dbReference type="PANTHER" id="PTHR34549:SF2">
    <property type="entry name" value="PHOTOSYSTEM I SUBUNIT IV"/>
    <property type="match status" value="1"/>
</dbReference>
<dbReference type="Pfam" id="PF02427">
    <property type="entry name" value="PSI_PsaE"/>
    <property type="match status" value="1"/>
</dbReference>
<comment type="subcellular location">
    <subcellularLocation>
        <location evidence="2">Plastid</location>
        <location evidence="2">Chloroplast thylakoid membrane</location>
        <topology evidence="2">Peripheral membrane protein</topology>
    </subcellularLocation>
</comment>
<dbReference type="Gene3D" id="2.30.30.50">
    <property type="match status" value="1"/>
</dbReference>
<feature type="region of interest" description="Disordered" evidence="7">
    <location>
        <begin position="77"/>
        <end position="108"/>
    </location>
</feature>
<dbReference type="InterPro" id="IPR008990">
    <property type="entry name" value="Elect_transpt_acc-like_dom_sf"/>
</dbReference>
<comment type="caution">
    <text evidence="8">The sequence shown here is derived from an EMBL/GenBank/DDBJ whole genome shotgun (WGS) entry which is preliminary data.</text>
</comment>
<evidence type="ECO:0000313" key="9">
    <source>
        <dbReference type="Proteomes" id="UP000317650"/>
    </source>
</evidence>
<protein>
    <submittedName>
        <fullName evidence="8">Uncharacterized protein</fullName>
    </submittedName>
</protein>
<comment type="function">
    <text evidence="1">Stabilizes the interaction between PsaC and the PSI core, assists the docking of the ferredoxin to PSI and interacts with ferredoxin-NADP oxidoreductase.</text>
</comment>
<evidence type="ECO:0000256" key="3">
    <source>
        <dbReference type="ARBA" id="ARBA00007501"/>
    </source>
</evidence>
<accession>A0A4S8KEG5</accession>
<evidence type="ECO:0000256" key="2">
    <source>
        <dbReference type="ARBA" id="ARBA00004525"/>
    </source>
</evidence>
<dbReference type="AlphaFoldDB" id="A0A4S8KEG5"/>
<sequence>MYVSSFVAHFRLLRRCHQGVVTCKFRSLLYAKQKVRGSSGRGIGAPHQRERERRLQKLPSLKEHCTKSHLLSLISYKVHKESEQTKRSASGTRTGKDPPERTHPTVSKTRYPVVVRFNKVNHAAVSTKNYALDEILENSLWIGELKDCALQACQSKMDDNP</sequence>
<evidence type="ECO:0000256" key="5">
    <source>
        <dbReference type="ARBA" id="ARBA00022836"/>
    </source>
</evidence>
<dbReference type="InterPro" id="IPR003375">
    <property type="entry name" value="PSI_PsaE"/>
</dbReference>
<comment type="similarity">
    <text evidence="3">Belongs to the PsaE family.</text>
</comment>
<keyword evidence="5" id="KW-0603">Photosystem I</keyword>
<organism evidence="8 9">
    <name type="scientific">Musa balbisiana</name>
    <name type="common">Banana</name>
    <dbReference type="NCBI Taxonomy" id="52838"/>
    <lineage>
        <taxon>Eukaryota</taxon>
        <taxon>Viridiplantae</taxon>
        <taxon>Streptophyta</taxon>
        <taxon>Embryophyta</taxon>
        <taxon>Tracheophyta</taxon>
        <taxon>Spermatophyta</taxon>
        <taxon>Magnoliopsida</taxon>
        <taxon>Liliopsida</taxon>
        <taxon>Zingiberales</taxon>
        <taxon>Musaceae</taxon>
        <taxon>Musa</taxon>
    </lineage>
</organism>
<evidence type="ECO:0000256" key="4">
    <source>
        <dbReference type="ARBA" id="ARBA00022531"/>
    </source>
</evidence>
<dbReference type="PANTHER" id="PTHR34549">
    <property type="entry name" value="PHOTOSYSTEM I REACTION CENTER SUBUNIT IV A, CHLOROPLASTIC-RELATED"/>
    <property type="match status" value="1"/>
</dbReference>
<dbReference type="GO" id="GO:0009538">
    <property type="term" value="C:photosystem I reaction center"/>
    <property type="evidence" value="ECO:0007669"/>
    <property type="project" value="InterPro"/>
</dbReference>
<gene>
    <name evidence="8" type="ORF">C4D60_Mb04t23820</name>
</gene>
<dbReference type="EMBL" id="PYDT01000001">
    <property type="protein sequence ID" value="THU73528.1"/>
    <property type="molecule type" value="Genomic_DNA"/>
</dbReference>
<evidence type="ECO:0000313" key="8">
    <source>
        <dbReference type="EMBL" id="THU73528.1"/>
    </source>
</evidence>
<dbReference type="Proteomes" id="UP000317650">
    <property type="component" value="Chromosome 4"/>
</dbReference>